<dbReference type="Proteomes" id="UP000245762">
    <property type="component" value="Unassembled WGS sequence"/>
</dbReference>
<organism evidence="1 2">
    <name type="scientific">Flagellimonas aquimarina</name>
    <dbReference type="NCBI Taxonomy" id="2201895"/>
    <lineage>
        <taxon>Bacteria</taxon>
        <taxon>Pseudomonadati</taxon>
        <taxon>Bacteroidota</taxon>
        <taxon>Flavobacteriia</taxon>
        <taxon>Flavobacteriales</taxon>
        <taxon>Flavobacteriaceae</taxon>
        <taxon>Flagellimonas</taxon>
    </lineage>
</organism>
<keyword evidence="2" id="KW-1185">Reference proteome</keyword>
<protein>
    <submittedName>
        <fullName evidence="1">Uncharacterized protein</fullName>
    </submittedName>
</protein>
<dbReference type="OrthoDB" id="1120195at2"/>
<dbReference type="RefSeq" id="WP_109659181.1">
    <property type="nucleotide sequence ID" value="NZ_QGEG01000001.1"/>
</dbReference>
<evidence type="ECO:0000313" key="2">
    <source>
        <dbReference type="Proteomes" id="UP000245762"/>
    </source>
</evidence>
<accession>A0A316KZT4</accession>
<comment type="caution">
    <text evidence="1">The sequence shown here is derived from an EMBL/GenBank/DDBJ whole genome shotgun (WGS) entry which is preliminary data.</text>
</comment>
<proteinExistence type="predicted"/>
<name>A0A316KZT4_9FLAO</name>
<dbReference type="AlphaFoldDB" id="A0A316KZT4"/>
<evidence type="ECO:0000313" key="1">
    <source>
        <dbReference type="EMBL" id="PWL39364.1"/>
    </source>
</evidence>
<sequence>MLSNFNNSLELLEVAQKELLYQKLLTQVKKDFEMANIGLEFKMDIKPDQLKGILHEKLYFLILEKFEEYLNLLYVVDISENTIKKIEAVDAVDVSAEVCFLLLKREFQKVWFKHKYGT</sequence>
<gene>
    <name evidence="1" type="ORF">DKG77_00560</name>
</gene>
<dbReference type="EMBL" id="QGEG01000001">
    <property type="protein sequence ID" value="PWL39364.1"/>
    <property type="molecule type" value="Genomic_DNA"/>
</dbReference>
<reference evidence="1 2" key="1">
    <citation type="submission" date="2018-05" db="EMBL/GenBank/DDBJ databases">
        <title>Complete genome sequence of Flagellimonas aquimarina ECD12 isolated from seaweed Ecklonia cava.</title>
        <authorList>
            <person name="Choi S."/>
            <person name="Seong C."/>
        </authorList>
    </citation>
    <scope>NUCLEOTIDE SEQUENCE [LARGE SCALE GENOMIC DNA]</scope>
    <source>
        <strain evidence="1 2">ECD12</strain>
    </source>
</reference>